<dbReference type="InterPro" id="IPR002481">
    <property type="entry name" value="FUR"/>
</dbReference>
<dbReference type="Proteomes" id="UP000003503">
    <property type="component" value="Unassembled WGS sequence"/>
</dbReference>
<dbReference type="GO" id="GO:0008270">
    <property type="term" value="F:zinc ion binding"/>
    <property type="evidence" value="ECO:0007669"/>
    <property type="project" value="TreeGrafter"/>
</dbReference>
<comment type="cofactor">
    <cofactor evidence="8">
        <name>Zn(2+)</name>
        <dbReference type="ChEBI" id="CHEBI:29105"/>
    </cofactor>
    <text evidence="8">Binds 1 zinc ion per subunit.</text>
</comment>
<comment type="similarity">
    <text evidence="1">Belongs to the Fur family.</text>
</comment>
<evidence type="ECO:0000256" key="8">
    <source>
        <dbReference type="PIRSR" id="PIRSR602481-1"/>
    </source>
</evidence>
<dbReference type="eggNOG" id="COG0735">
    <property type="taxonomic scope" value="Bacteria"/>
</dbReference>
<evidence type="ECO:0000256" key="1">
    <source>
        <dbReference type="ARBA" id="ARBA00007957"/>
    </source>
</evidence>
<feature type="binding site" evidence="8">
    <location>
        <position position="117"/>
    </location>
    <ligand>
        <name>Zn(2+)</name>
        <dbReference type="ChEBI" id="CHEBI:29105"/>
    </ligand>
</feature>
<accession>F2BV92</accession>
<evidence type="ECO:0000256" key="7">
    <source>
        <dbReference type="ARBA" id="ARBA00023163"/>
    </source>
</evidence>
<keyword evidence="3 8" id="KW-0479">Metal-binding</keyword>
<comment type="caution">
    <text evidence="9">The sequence shown here is derived from an EMBL/GenBank/DDBJ whole genome shotgun (WGS) entry which is preliminary data.</text>
</comment>
<dbReference type="HOGENOM" id="CLU_096072_3_1_9"/>
<reference evidence="9 10" key="1">
    <citation type="submission" date="2011-02" db="EMBL/GenBank/DDBJ databases">
        <authorList>
            <person name="Muzny D."/>
            <person name="Qin X."/>
            <person name="Deng J."/>
            <person name="Jiang H."/>
            <person name="Liu Y."/>
            <person name="Qu J."/>
            <person name="Song X.-Z."/>
            <person name="Zhang L."/>
            <person name="Thornton R."/>
            <person name="Coyle M."/>
            <person name="Francisco L."/>
            <person name="Jackson L."/>
            <person name="Javaid M."/>
            <person name="Korchina V."/>
            <person name="Kovar C."/>
            <person name="Mata R."/>
            <person name="Mathew T."/>
            <person name="Ngo R."/>
            <person name="Nguyen L."/>
            <person name="Nguyen N."/>
            <person name="Okwuonu G."/>
            <person name="Ongeri F."/>
            <person name="Pham C."/>
            <person name="Simmons D."/>
            <person name="Wilczek-Boney K."/>
            <person name="Hale W."/>
            <person name="Jakkamsetti A."/>
            <person name="Pham P."/>
            <person name="Ruth R."/>
            <person name="San Lucas F."/>
            <person name="Warren J."/>
            <person name="Zhang J."/>
            <person name="Zhao Z."/>
            <person name="Zhou C."/>
            <person name="Zhu D."/>
            <person name="Lee S."/>
            <person name="Bess C."/>
            <person name="Blankenburg K."/>
            <person name="Forbes L."/>
            <person name="Fu Q."/>
            <person name="Gubbala S."/>
            <person name="Hirani K."/>
            <person name="Jayaseelan J.C."/>
            <person name="Lara F."/>
            <person name="Munidasa M."/>
            <person name="Palculict T."/>
            <person name="Patil S."/>
            <person name="Pu L.-L."/>
            <person name="Saada N."/>
            <person name="Tang L."/>
            <person name="Weissenberger G."/>
            <person name="Zhu Y."/>
            <person name="Hemphill L."/>
            <person name="Shang Y."/>
            <person name="Youmans B."/>
            <person name="Ayvaz T."/>
            <person name="Ross M."/>
            <person name="Santibanez J."/>
            <person name="Aqrawi P."/>
            <person name="Gross S."/>
            <person name="Joshi V."/>
            <person name="Fowler G."/>
            <person name="Nazareth L."/>
            <person name="Reid J."/>
            <person name="Worley K."/>
            <person name="Petrosino J."/>
            <person name="Highlander S."/>
            <person name="Gibbs R."/>
        </authorList>
    </citation>
    <scope>NUCLEOTIDE SEQUENCE [LARGE SCALE GENOMIC DNA]</scope>
    <source>
        <strain evidence="9 10">DSM 19965</strain>
    </source>
</reference>
<proteinExistence type="inferred from homology"/>
<dbReference type="PANTHER" id="PTHR33202:SF7">
    <property type="entry name" value="FERRIC UPTAKE REGULATION PROTEIN"/>
    <property type="match status" value="1"/>
</dbReference>
<keyword evidence="5" id="KW-0805">Transcription regulation</keyword>
<dbReference type="FunFam" id="1.10.10.10:FF:000051">
    <property type="entry name" value="Fur family transcriptional regulator"/>
    <property type="match status" value="1"/>
</dbReference>
<dbReference type="GO" id="GO:1900376">
    <property type="term" value="P:regulation of secondary metabolite biosynthetic process"/>
    <property type="evidence" value="ECO:0007669"/>
    <property type="project" value="TreeGrafter"/>
</dbReference>
<dbReference type="Gene3D" id="3.30.1490.190">
    <property type="match status" value="1"/>
</dbReference>
<dbReference type="EMBL" id="AFBB01000002">
    <property type="protein sequence ID" value="EGF16633.1"/>
    <property type="molecule type" value="Genomic_DNA"/>
</dbReference>
<keyword evidence="7" id="KW-0804">Transcription</keyword>
<dbReference type="GO" id="GO:0003700">
    <property type="term" value="F:DNA-binding transcription factor activity"/>
    <property type="evidence" value="ECO:0007669"/>
    <property type="project" value="InterPro"/>
</dbReference>
<dbReference type="InterPro" id="IPR036390">
    <property type="entry name" value="WH_DNA-bd_sf"/>
</dbReference>
<gene>
    <name evidence="9" type="primary">fur</name>
    <name evidence="9" type="ORF">HMPREF9083_0109</name>
</gene>
<protein>
    <submittedName>
        <fullName evidence="9">Ferric uptake regulation protein</fullName>
    </submittedName>
</protein>
<evidence type="ECO:0000256" key="4">
    <source>
        <dbReference type="ARBA" id="ARBA00022833"/>
    </source>
</evidence>
<dbReference type="Pfam" id="PF01475">
    <property type="entry name" value="FUR"/>
    <property type="match status" value="1"/>
</dbReference>
<feature type="binding site" evidence="8">
    <location>
        <position position="157"/>
    </location>
    <ligand>
        <name>Zn(2+)</name>
        <dbReference type="ChEBI" id="CHEBI:29105"/>
    </ligand>
</feature>
<dbReference type="InterPro" id="IPR036388">
    <property type="entry name" value="WH-like_DNA-bd_sf"/>
</dbReference>
<dbReference type="STRING" id="888062.HMPREF9083_0109"/>
<evidence type="ECO:0000313" key="9">
    <source>
        <dbReference type="EMBL" id="EGF16633.1"/>
    </source>
</evidence>
<dbReference type="GO" id="GO:0045892">
    <property type="term" value="P:negative regulation of DNA-templated transcription"/>
    <property type="evidence" value="ECO:0007669"/>
    <property type="project" value="TreeGrafter"/>
</dbReference>
<keyword evidence="2" id="KW-0678">Repressor</keyword>
<feature type="binding site" evidence="8">
    <location>
        <position position="154"/>
    </location>
    <ligand>
        <name>Zn(2+)</name>
        <dbReference type="ChEBI" id="CHEBI:29105"/>
    </ligand>
</feature>
<dbReference type="CDD" id="cd07153">
    <property type="entry name" value="Fur_like"/>
    <property type="match status" value="1"/>
</dbReference>
<evidence type="ECO:0000313" key="10">
    <source>
        <dbReference type="Proteomes" id="UP000003503"/>
    </source>
</evidence>
<evidence type="ECO:0000256" key="5">
    <source>
        <dbReference type="ARBA" id="ARBA00023015"/>
    </source>
</evidence>
<keyword evidence="10" id="KW-1185">Reference proteome</keyword>
<dbReference type="AlphaFoldDB" id="F2BV92"/>
<keyword evidence="6" id="KW-0238">DNA-binding</keyword>
<evidence type="ECO:0000256" key="3">
    <source>
        <dbReference type="ARBA" id="ARBA00022723"/>
    </source>
</evidence>
<dbReference type="PANTHER" id="PTHR33202">
    <property type="entry name" value="ZINC UPTAKE REGULATION PROTEIN"/>
    <property type="match status" value="1"/>
</dbReference>
<name>F2BV92_9FIRM</name>
<sequence length="161" mass="18832">MNVTNNSKGSVIMKKSTAMNILKKKIREHKFKFTTQRQTILQAFLDSSENHLSAEDVFEIVHKSNPEIGLATIYRSLELFTFLDLLKKLDFGDGRSRYELNDHNLANSHYHLICLNCGKIFEFSRDFMDDVKHKIKNETGFNIVDYQLKFYGYCEYCALNE</sequence>
<feature type="binding site" evidence="8">
    <location>
        <position position="114"/>
    </location>
    <ligand>
        <name>Zn(2+)</name>
        <dbReference type="ChEBI" id="CHEBI:29105"/>
    </ligand>
</feature>
<evidence type="ECO:0000256" key="6">
    <source>
        <dbReference type="ARBA" id="ARBA00023125"/>
    </source>
</evidence>
<organism evidence="9 10">
    <name type="scientific">Dialister micraerophilus DSM 19965</name>
    <dbReference type="NCBI Taxonomy" id="888062"/>
    <lineage>
        <taxon>Bacteria</taxon>
        <taxon>Bacillati</taxon>
        <taxon>Bacillota</taxon>
        <taxon>Negativicutes</taxon>
        <taxon>Veillonellales</taxon>
        <taxon>Veillonellaceae</taxon>
        <taxon>Dialister</taxon>
    </lineage>
</organism>
<dbReference type="GO" id="GO:0000976">
    <property type="term" value="F:transcription cis-regulatory region binding"/>
    <property type="evidence" value="ECO:0007669"/>
    <property type="project" value="TreeGrafter"/>
</dbReference>
<evidence type="ECO:0000256" key="2">
    <source>
        <dbReference type="ARBA" id="ARBA00022491"/>
    </source>
</evidence>
<dbReference type="Gene3D" id="1.10.10.10">
    <property type="entry name" value="Winged helix-like DNA-binding domain superfamily/Winged helix DNA-binding domain"/>
    <property type="match status" value="1"/>
</dbReference>
<keyword evidence="4 8" id="KW-0862">Zinc</keyword>
<dbReference type="SUPFAM" id="SSF46785">
    <property type="entry name" value="Winged helix' DNA-binding domain"/>
    <property type="match status" value="1"/>
</dbReference>
<dbReference type="InterPro" id="IPR043135">
    <property type="entry name" value="Fur_C"/>
</dbReference>